<gene>
    <name evidence="4" type="ORF">N4264_18475</name>
</gene>
<accession>A0ABY6BAA3</accession>
<dbReference type="SUPFAM" id="SSF46785">
    <property type="entry name" value="Winged helix' DNA-binding domain"/>
    <property type="match status" value="1"/>
</dbReference>
<dbReference type="Gene3D" id="1.10.10.10">
    <property type="entry name" value="Winged helix-like DNA-binding domain superfamily/Winged helix DNA-binding domain"/>
    <property type="match status" value="1"/>
</dbReference>
<evidence type="ECO:0000259" key="3">
    <source>
        <dbReference type="PROSITE" id="PS51000"/>
    </source>
</evidence>
<dbReference type="Proteomes" id="UP001064632">
    <property type="component" value="Chromosome"/>
</dbReference>
<keyword evidence="1" id="KW-0805">Transcription regulation</keyword>
<evidence type="ECO:0000256" key="1">
    <source>
        <dbReference type="ARBA" id="ARBA00023015"/>
    </source>
</evidence>
<keyword evidence="2" id="KW-0804">Transcription</keyword>
<protein>
    <submittedName>
        <fullName evidence="4">WYL domain-containing protein</fullName>
    </submittedName>
</protein>
<dbReference type="RefSeq" id="WP_261693702.1">
    <property type="nucleotide sequence ID" value="NZ_CP104694.1"/>
</dbReference>
<dbReference type="InterPro" id="IPR036388">
    <property type="entry name" value="WH-like_DNA-bd_sf"/>
</dbReference>
<evidence type="ECO:0000313" key="5">
    <source>
        <dbReference type="Proteomes" id="UP001064632"/>
    </source>
</evidence>
<proteinExistence type="predicted"/>
<evidence type="ECO:0000313" key="4">
    <source>
        <dbReference type="EMBL" id="UXI66722.1"/>
    </source>
</evidence>
<evidence type="ECO:0000256" key="2">
    <source>
        <dbReference type="ARBA" id="ARBA00023163"/>
    </source>
</evidence>
<keyword evidence="5" id="KW-1185">Reference proteome</keyword>
<dbReference type="InterPro" id="IPR026881">
    <property type="entry name" value="WYL_dom"/>
</dbReference>
<dbReference type="InterPro" id="IPR001034">
    <property type="entry name" value="DeoR_HTH"/>
</dbReference>
<feature type="domain" description="HTH deoR-type" evidence="3">
    <location>
        <begin position="4"/>
        <end position="59"/>
    </location>
</feature>
<dbReference type="PROSITE" id="PS52050">
    <property type="entry name" value="WYL"/>
    <property type="match status" value="1"/>
</dbReference>
<dbReference type="PROSITE" id="PS51000">
    <property type="entry name" value="HTH_DEOR_2"/>
    <property type="match status" value="1"/>
</dbReference>
<dbReference type="InterPro" id="IPR051534">
    <property type="entry name" value="CBASS_pafABC_assoc_protein"/>
</dbReference>
<organism evidence="4 5">
    <name type="scientific">Tahibacter amnicola</name>
    <dbReference type="NCBI Taxonomy" id="2976241"/>
    <lineage>
        <taxon>Bacteria</taxon>
        <taxon>Pseudomonadati</taxon>
        <taxon>Pseudomonadota</taxon>
        <taxon>Gammaproteobacteria</taxon>
        <taxon>Lysobacterales</taxon>
        <taxon>Rhodanobacteraceae</taxon>
        <taxon>Tahibacter</taxon>
    </lineage>
</organism>
<dbReference type="PANTHER" id="PTHR34580:SF3">
    <property type="entry name" value="PROTEIN PAFB"/>
    <property type="match status" value="1"/>
</dbReference>
<dbReference type="Pfam" id="PF13280">
    <property type="entry name" value="WYL"/>
    <property type="match status" value="1"/>
</dbReference>
<reference evidence="4" key="1">
    <citation type="submission" date="2022-09" db="EMBL/GenBank/DDBJ databases">
        <title>Tahibacter sp. nov., isolated from a fresh water.</title>
        <authorList>
            <person name="Baek J.H."/>
            <person name="Lee J.K."/>
            <person name="Kim J.M."/>
            <person name="Jeon C.O."/>
        </authorList>
    </citation>
    <scope>NUCLEOTIDE SEQUENCE</scope>
    <source>
        <strain evidence="4">W38</strain>
    </source>
</reference>
<dbReference type="Pfam" id="PF08279">
    <property type="entry name" value="HTH_11"/>
    <property type="match status" value="1"/>
</dbReference>
<dbReference type="InterPro" id="IPR013196">
    <property type="entry name" value="HTH_11"/>
</dbReference>
<dbReference type="PANTHER" id="PTHR34580">
    <property type="match status" value="1"/>
</dbReference>
<name>A0ABY6BAA3_9GAMM</name>
<dbReference type="EMBL" id="CP104694">
    <property type="protein sequence ID" value="UXI66722.1"/>
    <property type="molecule type" value="Genomic_DNA"/>
</dbReference>
<sequence length="334" mass="36662">MLKTSARLLRLLTLLQGRRHWTSADLCHRLDVDARTVRRDIERLRGLGYPVQASAGVGGGYRLGSGSTLPPILLEDEEAVAVAVALRAATHSVANLEETALGLLAKLDQILPARLRKRAGDLHTVTLSLGGASSAPPVERLTRIAAACRDHAVLLLNYRDHGGKPSKRRVQPLRLASAGHRWYLIAWDEDRTDWRTFRVDRISAVRDTGRRFLPQAFPGDIGDYLRRAITQAPFAYQLRLRLKGPAQEWASSLPVWCGVLEAVDVRHCILHTGADSVDALAARLLMTGATVEILDEPAFLPALRAAAERLYQATHGVAPVPAGSAPRRLRKPTR</sequence>
<dbReference type="InterPro" id="IPR036390">
    <property type="entry name" value="WH_DNA-bd_sf"/>
</dbReference>